<protein>
    <recommendedName>
        <fullName evidence="8">Rhodopsin domain-containing protein</fullName>
    </recommendedName>
</protein>
<feature type="compositionally biased region" description="Polar residues" evidence="6">
    <location>
        <begin position="283"/>
        <end position="299"/>
    </location>
</feature>
<comment type="similarity">
    <text evidence="5">Belongs to the SAT4 family.</text>
</comment>
<dbReference type="Pfam" id="PF20684">
    <property type="entry name" value="Fung_rhodopsin"/>
    <property type="match status" value="1"/>
</dbReference>
<evidence type="ECO:0000256" key="6">
    <source>
        <dbReference type="SAM" id="MobiDB-lite"/>
    </source>
</evidence>
<dbReference type="AlphaFoldDB" id="A0AA39T0T1"/>
<dbReference type="InterPro" id="IPR052337">
    <property type="entry name" value="SAT4-like"/>
</dbReference>
<evidence type="ECO:0000256" key="4">
    <source>
        <dbReference type="ARBA" id="ARBA00023136"/>
    </source>
</evidence>
<evidence type="ECO:0000256" key="1">
    <source>
        <dbReference type="ARBA" id="ARBA00004141"/>
    </source>
</evidence>
<name>A0AA39T0T1_9PEZI</name>
<feature type="region of interest" description="Disordered" evidence="6">
    <location>
        <begin position="264"/>
        <end position="305"/>
    </location>
</feature>
<evidence type="ECO:0000313" key="10">
    <source>
        <dbReference type="Proteomes" id="UP001174934"/>
    </source>
</evidence>
<feature type="domain" description="Rhodopsin" evidence="8">
    <location>
        <begin position="78"/>
        <end position="241"/>
    </location>
</feature>
<proteinExistence type="inferred from homology"/>
<keyword evidence="10" id="KW-1185">Reference proteome</keyword>
<evidence type="ECO:0000256" key="2">
    <source>
        <dbReference type="ARBA" id="ARBA00022692"/>
    </source>
</evidence>
<sequence length="305" mass="33836">MDIIGGHSLPAIADDAQVRLGKFEYAFWIGHVLAIGFIKLTLLTFFRVLFRGTHANPNVRTVPANAETFYYTGRAFWTPFDYANWTLITLVVLWTAVFLFSEIFACGLDPAASWSSLASLRGQKCVDTFGLQAANAASNWVLDLAIFIEPLLMIRVLNMASKRKIQLSLVFLGSGFAVIAGLLRMIPWLQIKIQDLTHPVIRILATNLSIADQTAIVSIVLFWTYIEIGTGFLVACVPRSAWVFDKVSFSSLYYKLRSFSSIKLSSKGGRSSSHTKEAESQELKQSSSLRSQEFTSNYHSAAVSA</sequence>
<comment type="caution">
    <text evidence="9">The sequence shown here is derived from an EMBL/GenBank/DDBJ whole genome shotgun (WGS) entry which is preliminary data.</text>
</comment>
<feature type="transmembrane region" description="Helical" evidence="7">
    <location>
        <begin position="215"/>
        <end position="237"/>
    </location>
</feature>
<comment type="subcellular location">
    <subcellularLocation>
        <location evidence="1">Membrane</location>
        <topology evidence="1">Multi-pass membrane protein</topology>
    </subcellularLocation>
</comment>
<dbReference type="GO" id="GO:0016020">
    <property type="term" value="C:membrane"/>
    <property type="evidence" value="ECO:0007669"/>
    <property type="project" value="UniProtKB-SubCell"/>
</dbReference>
<evidence type="ECO:0000256" key="5">
    <source>
        <dbReference type="ARBA" id="ARBA00038359"/>
    </source>
</evidence>
<evidence type="ECO:0000256" key="7">
    <source>
        <dbReference type="SAM" id="Phobius"/>
    </source>
</evidence>
<dbReference type="PANTHER" id="PTHR33048:SF134">
    <property type="entry name" value="INTEGRAL MEMBRANE PROTEIN"/>
    <property type="match status" value="1"/>
</dbReference>
<evidence type="ECO:0000313" key="9">
    <source>
        <dbReference type="EMBL" id="KAK0609931.1"/>
    </source>
</evidence>
<feature type="transmembrane region" description="Helical" evidence="7">
    <location>
        <begin position="82"/>
        <end position="105"/>
    </location>
</feature>
<keyword evidence="2 7" id="KW-0812">Transmembrane</keyword>
<gene>
    <name evidence="9" type="ORF">B0T17DRAFT_603369</name>
</gene>
<keyword evidence="3 7" id="KW-1133">Transmembrane helix</keyword>
<dbReference type="Proteomes" id="UP001174934">
    <property type="component" value="Unassembled WGS sequence"/>
</dbReference>
<keyword evidence="4 7" id="KW-0472">Membrane</keyword>
<reference evidence="9" key="1">
    <citation type="submission" date="2023-06" db="EMBL/GenBank/DDBJ databases">
        <title>Genome-scale phylogeny and comparative genomics of the fungal order Sordariales.</title>
        <authorList>
            <consortium name="Lawrence Berkeley National Laboratory"/>
            <person name="Hensen N."/>
            <person name="Bonometti L."/>
            <person name="Westerberg I."/>
            <person name="Brannstrom I.O."/>
            <person name="Guillou S."/>
            <person name="Cros-Aarteil S."/>
            <person name="Calhoun S."/>
            <person name="Haridas S."/>
            <person name="Kuo A."/>
            <person name="Mondo S."/>
            <person name="Pangilinan J."/>
            <person name="Riley R."/>
            <person name="LaButti K."/>
            <person name="Andreopoulos B."/>
            <person name="Lipzen A."/>
            <person name="Chen C."/>
            <person name="Yanf M."/>
            <person name="Daum C."/>
            <person name="Ng V."/>
            <person name="Clum A."/>
            <person name="Steindorff A."/>
            <person name="Ohm R."/>
            <person name="Martin F."/>
            <person name="Silar P."/>
            <person name="Natvig D."/>
            <person name="Lalanne C."/>
            <person name="Gautier V."/>
            <person name="Ament-velasquez S.L."/>
            <person name="Kruys A."/>
            <person name="Hutchinson M.I."/>
            <person name="Powell A.J."/>
            <person name="Barry K."/>
            <person name="Miller A.N."/>
            <person name="Grigoriev I.V."/>
            <person name="Debuchy R."/>
            <person name="Gladieux P."/>
            <person name="Thoren M.H."/>
            <person name="Johannesson H."/>
        </authorList>
    </citation>
    <scope>NUCLEOTIDE SEQUENCE</scope>
    <source>
        <strain evidence="9">SMH3391-2</strain>
    </source>
</reference>
<feature type="transmembrane region" description="Helical" evidence="7">
    <location>
        <begin position="25"/>
        <end position="50"/>
    </location>
</feature>
<dbReference type="InterPro" id="IPR049326">
    <property type="entry name" value="Rhodopsin_dom_fungi"/>
</dbReference>
<accession>A0AA39T0T1</accession>
<dbReference type="PANTHER" id="PTHR33048">
    <property type="entry name" value="PTH11-LIKE INTEGRAL MEMBRANE PROTEIN (AFU_ORTHOLOGUE AFUA_5G11245)"/>
    <property type="match status" value="1"/>
</dbReference>
<feature type="transmembrane region" description="Helical" evidence="7">
    <location>
        <begin position="137"/>
        <end position="157"/>
    </location>
</feature>
<feature type="transmembrane region" description="Helical" evidence="7">
    <location>
        <begin position="169"/>
        <end position="189"/>
    </location>
</feature>
<evidence type="ECO:0000259" key="8">
    <source>
        <dbReference type="Pfam" id="PF20684"/>
    </source>
</evidence>
<evidence type="ECO:0000256" key="3">
    <source>
        <dbReference type="ARBA" id="ARBA00022989"/>
    </source>
</evidence>
<dbReference type="EMBL" id="JAULSR010000011">
    <property type="protein sequence ID" value="KAK0609931.1"/>
    <property type="molecule type" value="Genomic_DNA"/>
</dbReference>
<organism evidence="9 10">
    <name type="scientific">Bombardia bombarda</name>
    <dbReference type="NCBI Taxonomy" id="252184"/>
    <lineage>
        <taxon>Eukaryota</taxon>
        <taxon>Fungi</taxon>
        <taxon>Dikarya</taxon>
        <taxon>Ascomycota</taxon>
        <taxon>Pezizomycotina</taxon>
        <taxon>Sordariomycetes</taxon>
        <taxon>Sordariomycetidae</taxon>
        <taxon>Sordariales</taxon>
        <taxon>Lasiosphaeriaceae</taxon>
        <taxon>Bombardia</taxon>
    </lineage>
</organism>